<sequence length="403" mass="46517">MDNILMHLTIRDAVKTSILSKQWRYKWANLPQLIFDDKLWQELERNWKSARIKFTSILYQVLLFHRGPITKFALTIPELRSCSEIDHLIYFLSKNDVKEFTFKIQKGHKLSSLLFMCLQLKHLSLSSCLIYPPPSFKGFNRLIMLELDDVTIEAEVLIKLISSCPLLEQLVLRITVEFDYLEIDAPMLKLFELKCVTTSVSFKKSPLLEMVSVAADENVLAVGDEFCNFVEFLESVPSLQKLHMSYHFTKLLVPDEIQTMLPFTLNNLKILELSAISLYSLEELSSVLCLIKSSPNLEKLKIEMFAEEVDHATYLLDFLKVQDYSNVLLSRLQEVTLIGIAGTVPEMTLIKLLLEKSSTLKRMVISSKFYKCDDKLVGTLKELNKFLRASPNAEVKFEERIQQ</sequence>
<dbReference type="EMBL" id="JBFOLK010000002">
    <property type="protein sequence ID" value="KAL2531544.1"/>
    <property type="molecule type" value="Genomic_DNA"/>
</dbReference>
<organism evidence="2 3">
    <name type="scientific">Abeliophyllum distichum</name>
    <dbReference type="NCBI Taxonomy" id="126358"/>
    <lineage>
        <taxon>Eukaryota</taxon>
        <taxon>Viridiplantae</taxon>
        <taxon>Streptophyta</taxon>
        <taxon>Embryophyta</taxon>
        <taxon>Tracheophyta</taxon>
        <taxon>Spermatophyta</taxon>
        <taxon>Magnoliopsida</taxon>
        <taxon>eudicotyledons</taxon>
        <taxon>Gunneridae</taxon>
        <taxon>Pentapetalae</taxon>
        <taxon>asterids</taxon>
        <taxon>lamiids</taxon>
        <taxon>Lamiales</taxon>
        <taxon>Oleaceae</taxon>
        <taxon>Forsythieae</taxon>
        <taxon>Abeliophyllum</taxon>
    </lineage>
</organism>
<comment type="caution">
    <text evidence="2">The sequence shown here is derived from an EMBL/GenBank/DDBJ whole genome shotgun (WGS) entry which is preliminary data.</text>
</comment>
<dbReference type="Pfam" id="PF08387">
    <property type="entry name" value="FBD"/>
    <property type="match status" value="1"/>
</dbReference>
<dbReference type="AlphaFoldDB" id="A0ABD1V2L5"/>
<dbReference type="InterPro" id="IPR006566">
    <property type="entry name" value="FBD"/>
</dbReference>
<proteinExistence type="predicted"/>
<evidence type="ECO:0000313" key="3">
    <source>
        <dbReference type="Proteomes" id="UP001604336"/>
    </source>
</evidence>
<dbReference type="PANTHER" id="PTHR31639">
    <property type="entry name" value="F-BOX PROTEIN-LIKE"/>
    <property type="match status" value="1"/>
</dbReference>
<name>A0ABD1V2L5_9LAMI</name>
<dbReference type="SUPFAM" id="SSF52047">
    <property type="entry name" value="RNI-like"/>
    <property type="match status" value="1"/>
</dbReference>
<gene>
    <name evidence="2" type="ORF">Adt_04895</name>
</gene>
<dbReference type="Pfam" id="PF24758">
    <property type="entry name" value="LRR_At5g56370"/>
    <property type="match status" value="1"/>
</dbReference>
<reference evidence="3" key="1">
    <citation type="submission" date="2024-07" db="EMBL/GenBank/DDBJ databases">
        <title>Two chromosome-level genome assemblies of Korean endemic species Abeliophyllum distichum and Forsythia ovata (Oleaceae).</title>
        <authorList>
            <person name="Jang H."/>
        </authorList>
    </citation>
    <scope>NUCLEOTIDE SEQUENCE [LARGE SCALE GENOMIC DNA]</scope>
</reference>
<evidence type="ECO:0000259" key="1">
    <source>
        <dbReference type="SMART" id="SM00579"/>
    </source>
</evidence>
<dbReference type="Proteomes" id="UP001604336">
    <property type="component" value="Unassembled WGS sequence"/>
</dbReference>
<dbReference type="InterPro" id="IPR036047">
    <property type="entry name" value="F-box-like_dom_sf"/>
</dbReference>
<feature type="domain" description="FBD" evidence="1">
    <location>
        <begin position="326"/>
        <end position="398"/>
    </location>
</feature>
<dbReference type="InterPro" id="IPR055411">
    <property type="entry name" value="LRR_FXL15/At3g58940/PEG3-like"/>
</dbReference>
<dbReference type="Gene3D" id="3.80.10.10">
    <property type="entry name" value="Ribonuclease Inhibitor"/>
    <property type="match status" value="1"/>
</dbReference>
<accession>A0ABD1V2L5</accession>
<keyword evidence="3" id="KW-1185">Reference proteome</keyword>
<dbReference type="SMART" id="SM00579">
    <property type="entry name" value="FBD"/>
    <property type="match status" value="1"/>
</dbReference>
<dbReference type="PANTHER" id="PTHR31639:SF310">
    <property type="entry name" value="F-BOX DOMAIN-CONTAINING PROTEIN"/>
    <property type="match status" value="1"/>
</dbReference>
<dbReference type="SUPFAM" id="SSF81383">
    <property type="entry name" value="F-box domain"/>
    <property type="match status" value="1"/>
</dbReference>
<evidence type="ECO:0000313" key="2">
    <source>
        <dbReference type="EMBL" id="KAL2531544.1"/>
    </source>
</evidence>
<protein>
    <submittedName>
        <fullName evidence="2">F-box/fbd/LRR-repeat protein</fullName>
    </submittedName>
</protein>
<dbReference type="InterPro" id="IPR032675">
    <property type="entry name" value="LRR_dom_sf"/>
</dbReference>